<keyword evidence="4" id="KW-1185">Reference proteome</keyword>
<organism evidence="3 4">
    <name type="scientific">Nitrolancea hollandica Lb</name>
    <dbReference type="NCBI Taxonomy" id="1129897"/>
    <lineage>
        <taxon>Bacteria</taxon>
        <taxon>Pseudomonadati</taxon>
        <taxon>Thermomicrobiota</taxon>
        <taxon>Thermomicrobia</taxon>
        <taxon>Sphaerobacterales</taxon>
        <taxon>Sphaerobacterineae</taxon>
        <taxon>Sphaerobacteraceae</taxon>
        <taxon>Nitrolancea</taxon>
    </lineage>
</organism>
<feature type="transmembrane region" description="Helical" evidence="1">
    <location>
        <begin position="82"/>
        <end position="101"/>
    </location>
</feature>
<feature type="domain" description="SPW repeat-containing integral membrane" evidence="2">
    <location>
        <begin position="5"/>
        <end position="99"/>
    </location>
</feature>
<dbReference type="EMBL" id="CAGS01000197">
    <property type="protein sequence ID" value="CCF83832.1"/>
    <property type="molecule type" value="Genomic_DNA"/>
</dbReference>
<protein>
    <recommendedName>
        <fullName evidence="2">SPW repeat-containing integral membrane domain-containing protein</fullName>
    </recommendedName>
</protein>
<gene>
    <name evidence="3" type="ORF">NITHO_2760003</name>
</gene>
<feature type="transmembrane region" description="Helical" evidence="1">
    <location>
        <begin position="7"/>
        <end position="24"/>
    </location>
</feature>
<dbReference type="Pfam" id="PF03779">
    <property type="entry name" value="SPW"/>
    <property type="match status" value="1"/>
</dbReference>
<evidence type="ECO:0000259" key="2">
    <source>
        <dbReference type="Pfam" id="PF03779"/>
    </source>
</evidence>
<proteinExistence type="predicted"/>
<accession>I4EGM0</accession>
<reference evidence="3 4" key="1">
    <citation type="journal article" date="2012" name="ISME J.">
        <title>Nitrification expanded: discovery, physiology and genomics of a nitrite-oxidizing bacterium from the phylum Chloroflexi.</title>
        <authorList>
            <person name="Sorokin D.Y."/>
            <person name="Lucker S."/>
            <person name="Vejmelkova D."/>
            <person name="Kostrikina N.A."/>
            <person name="Kleerebezem R."/>
            <person name="Rijpstra W.I."/>
            <person name="Damste J.S."/>
            <person name="Le Paslier D."/>
            <person name="Muyzer G."/>
            <person name="Wagner M."/>
            <person name="van Loosdrecht M.C."/>
            <person name="Daims H."/>
        </authorList>
    </citation>
    <scope>NUCLEOTIDE SEQUENCE [LARGE SCALE GENOMIC DNA]</scope>
    <source>
        <strain evidence="4">none</strain>
    </source>
</reference>
<sequence>MIGASAFNILAGVWLIFAPFVLRFSDHRDITWCTGIVGSIVALIAVVRVLGAHRIGGLSWVNATLGAWLIVSPFMFGDAGVAAVAWNSLSLGVIVMGLAIWSARATKKMLAHSHG</sequence>
<comment type="caution">
    <text evidence="3">The sequence shown here is derived from an EMBL/GenBank/DDBJ whole genome shotgun (WGS) entry which is preliminary data.</text>
</comment>
<name>I4EGM0_9BACT</name>
<dbReference type="Proteomes" id="UP000004221">
    <property type="component" value="Unassembled WGS sequence"/>
</dbReference>
<dbReference type="InterPro" id="IPR005530">
    <property type="entry name" value="SPW"/>
</dbReference>
<evidence type="ECO:0000313" key="3">
    <source>
        <dbReference type="EMBL" id="CCF83832.1"/>
    </source>
</evidence>
<dbReference type="AlphaFoldDB" id="I4EGM0"/>
<keyword evidence="1" id="KW-0472">Membrane</keyword>
<feature type="transmembrane region" description="Helical" evidence="1">
    <location>
        <begin position="30"/>
        <end position="50"/>
    </location>
</feature>
<evidence type="ECO:0000313" key="4">
    <source>
        <dbReference type="Proteomes" id="UP000004221"/>
    </source>
</evidence>
<feature type="transmembrane region" description="Helical" evidence="1">
    <location>
        <begin position="57"/>
        <end position="76"/>
    </location>
</feature>
<keyword evidence="1" id="KW-0812">Transmembrane</keyword>
<keyword evidence="1" id="KW-1133">Transmembrane helix</keyword>
<evidence type="ECO:0000256" key="1">
    <source>
        <dbReference type="SAM" id="Phobius"/>
    </source>
</evidence>